<feature type="transmembrane region" description="Helical" evidence="1">
    <location>
        <begin position="333"/>
        <end position="352"/>
    </location>
</feature>
<proteinExistence type="predicted"/>
<feature type="transmembrane region" description="Helical" evidence="1">
    <location>
        <begin position="75"/>
        <end position="95"/>
    </location>
</feature>
<dbReference type="AlphaFoldDB" id="B2TYE7"/>
<keyword evidence="1" id="KW-0812">Transmembrane</keyword>
<keyword evidence="1" id="KW-0472">Membrane</keyword>
<dbReference type="STRING" id="344609.SbBS512_E1199"/>
<dbReference type="RefSeq" id="WP_000781165.1">
    <property type="nucleotide sequence ID" value="NC_010658.1"/>
</dbReference>
<keyword evidence="3" id="KW-1185">Reference proteome</keyword>
<feature type="transmembrane region" description="Helical" evidence="1">
    <location>
        <begin position="153"/>
        <end position="169"/>
    </location>
</feature>
<dbReference type="HOGENOM" id="CLU_711214_0_0_6"/>
<sequence>MKLYRPIKKYLVMYIFILLALWVCQTSINYKINYGFVYVLLFYSFFIISLFFFSSRVKKEPKAYLNGDANKIKKIVKILSYINLIILAYLLYQFYNILQSGIAISVYRSSLFGDSSIKDYYGNAAAYMFFYCTIVSLLTISFGIYWKIYTAENSILLIGLLFLIMKEIVLVSRFYLFPTFLSLMLILYCFDKKITRKRISIYMFLLLMPIIFAFLLKSNGSLDTVFYNARNYFVVGFSLFTNAIDSELTDQLHYMGSPFAFLGVFSTFFYNKNLFFEKIQEFVSLGDAGYFNAFYTSFLLPYLYFGFIGTIICSIFFGLLISYNLYRLTITQSFFNFNTLFASLLIFFSQQFTPVQLTFFWDYFYLSIVAQFVRRLCLRKI</sequence>
<feature type="transmembrane region" description="Helical" evidence="1">
    <location>
        <begin position="12"/>
        <end position="30"/>
    </location>
</feature>
<evidence type="ECO:0000313" key="2">
    <source>
        <dbReference type="EMBL" id="ACD06325.1"/>
    </source>
</evidence>
<evidence type="ECO:0000256" key="1">
    <source>
        <dbReference type="SAM" id="Phobius"/>
    </source>
</evidence>
<name>B2TYE7_SHIB3</name>
<gene>
    <name evidence="2" type="ordered locus">SbBS512_E1199</name>
</gene>
<feature type="transmembrane region" description="Helical" evidence="1">
    <location>
        <begin position="304"/>
        <end position="326"/>
    </location>
</feature>
<feature type="transmembrane region" description="Helical" evidence="1">
    <location>
        <begin position="124"/>
        <end position="146"/>
    </location>
</feature>
<accession>B2TYE7</accession>
<organism evidence="2 3">
    <name type="scientific">Shigella boydii serotype 18 (strain CDC 3083-94 / BS512)</name>
    <dbReference type="NCBI Taxonomy" id="344609"/>
    <lineage>
        <taxon>Bacteria</taxon>
        <taxon>Pseudomonadati</taxon>
        <taxon>Pseudomonadota</taxon>
        <taxon>Gammaproteobacteria</taxon>
        <taxon>Enterobacterales</taxon>
        <taxon>Enterobacteriaceae</taxon>
        <taxon>Shigella</taxon>
    </lineage>
</organism>
<feature type="transmembrane region" description="Helical" evidence="1">
    <location>
        <begin position="175"/>
        <end position="190"/>
    </location>
</feature>
<dbReference type="EMBL" id="CP001063">
    <property type="protein sequence ID" value="ACD06325.1"/>
    <property type="molecule type" value="Genomic_DNA"/>
</dbReference>
<feature type="transmembrane region" description="Helical" evidence="1">
    <location>
        <begin position="36"/>
        <end position="54"/>
    </location>
</feature>
<dbReference type="Proteomes" id="UP000001030">
    <property type="component" value="Chromosome"/>
</dbReference>
<evidence type="ECO:0000313" key="3">
    <source>
        <dbReference type="Proteomes" id="UP000001030"/>
    </source>
</evidence>
<feature type="transmembrane region" description="Helical" evidence="1">
    <location>
        <begin position="358"/>
        <end position="377"/>
    </location>
</feature>
<feature type="transmembrane region" description="Helical" evidence="1">
    <location>
        <begin position="199"/>
        <end position="216"/>
    </location>
</feature>
<keyword evidence="1" id="KW-1133">Transmembrane helix</keyword>
<dbReference type="NCBIfam" id="TIGR04370">
    <property type="entry name" value="glyco_rpt_poly"/>
    <property type="match status" value="1"/>
</dbReference>
<protein>
    <submittedName>
        <fullName evidence="2">Wzy</fullName>
    </submittedName>
</protein>
<dbReference type="KEGG" id="sbc:SbBS512_E1199"/>
<reference evidence="3" key="1">
    <citation type="submission" date="2008-05" db="EMBL/GenBank/DDBJ databases">
        <title>Complete sequence of Shigella boydii serotype 18 strain BS512.</title>
        <authorList>
            <person name="Rasko D.A."/>
            <person name="Rosovitz M."/>
            <person name="Maurelli A.T."/>
            <person name="Myers G."/>
            <person name="Seshadri R."/>
            <person name="Cer R."/>
            <person name="Jiang L."/>
            <person name="Ravel J."/>
            <person name="Sebastian Y."/>
        </authorList>
    </citation>
    <scope>NUCLEOTIDE SEQUENCE [LARGE SCALE GENOMIC DNA]</scope>
    <source>
        <strain evidence="3">CDC 3083-94 / BS512</strain>
    </source>
</reference>